<name>B8GHV8_METPE</name>
<dbReference type="NCBIfam" id="TIGR03187">
    <property type="entry name" value="DGQHR"/>
    <property type="match status" value="1"/>
</dbReference>
<dbReference type="OrthoDB" id="371787at2157"/>
<evidence type="ECO:0000313" key="2">
    <source>
        <dbReference type="Proteomes" id="UP000002457"/>
    </source>
</evidence>
<reference evidence="1 2" key="1">
    <citation type="journal article" date="2015" name="Genome Announc.">
        <title>Complete Genome Sequence of Methanosphaerula palustris E1-9CT, a Hydrogenotrophic Methanogen Isolated from a Minerotrophic Fen Peatland.</title>
        <authorList>
            <person name="Cadillo-Quiroz H."/>
            <person name="Browne P."/>
            <person name="Kyrpides N."/>
            <person name="Woyke T."/>
            <person name="Goodwin L."/>
            <person name="Detter C."/>
            <person name="Yavitt J.B."/>
            <person name="Zinder S.H."/>
        </authorList>
    </citation>
    <scope>NUCLEOTIDE SEQUENCE [LARGE SCALE GENOMIC DNA]</scope>
    <source>
        <strain evidence="2">ATCC BAA-1556 / DSM 19958 / E1-9c</strain>
    </source>
</reference>
<dbReference type="HOGENOM" id="CLU_036711_1_0_2"/>
<dbReference type="NCBIfam" id="TIGR03233">
    <property type="entry name" value="DNA_S_dndB"/>
    <property type="match status" value="1"/>
</dbReference>
<dbReference type="KEGG" id="mpl:Mpal_1367"/>
<proteinExistence type="predicted"/>
<dbReference type="InterPro" id="IPR017601">
    <property type="entry name" value="DGQHR-contain_dom"/>
</dbReference>
<evidence type="ECO:0000313" key="1">
    <source>
        <dbReference type="EMBL" id="ACL16698.1"/>
    </source>
</evidence>
<accession>B8GHV8</accession>
<keyword evidence="2" id="KW-1185">Reference proteome</keyword>
<dbReference type="RefSeq" id="WP_012618017.1">
    <property type="nucleotide sequence ID" value="NC_011832.1"/>
</dbReference>
<dbReference type="GeneID" id="7269972"/>
<dbReference type="REBASE" id="211873">
    <property type="entry name" value="M.MpaEDndBP"/>
</dbReference>
<sequence length="380" mass="43490">MVSSFLKEVNALDSFTYNFPAIRGIQAGREYYISMCPLKLIPKIFIFDESTLPAQLRAQRTLNKARIPDIAQYLVDNPKDYVFSAISASISGAPVQFIPAGENGMETKIGAIIIPMDAQFIINDGQHRRAAIEAALIERPELANETIAVVFFIDTGLKRSQQIFSDLNRHAVRPTKSISILYDYRDPFARFVMDLAATHPLFKGFTELEKTTISNRSIKMFTLSSLYQGTQSLLNKKKKNKHLSTEDEKIAREFWEEVSKNIPEWDLLIKHKVSSSELRTEFVHAHGLAIHALGIMGQALIKQHPEDWKQQLEQLQKIDWLRSNEQVWEGRAMNNGRISKAQMNLTLTVNYLKQMMNLPLTNEEERVEKRFLKQTHGGIR</sequence>
<dbReference type="eggNOG" id="arCOG09463">
    <property type="taxonomic scope" value="Archaea"/>
</dbReference>
<dbReference type="STRING" id="521011.Mpal_1367"/>
<dbReference type="Proteomes" id="UP000002457">
    <property type="component" value="Chromosome"/>
</dbReference>
<dbReference type="AlphaFoldDB" id="B8GHV8"/>
<dbReference type="EMBL" id="CP001338">
    <property type="protein sequence ID" value="ACL16698.1"/>
    <property type="molecule type" value="Genomic_DNA"/>
</dbReference>
<gene>
    <name evidence="1" type="ordered locus">Mpal_1367</name>
</gene>
<protein>
    <submittedName>
        <fullName evidence="1">DNA sulfur modification protein DndB</fullName>
    </submittedName>
</protein>
<dbReference type="Pfam" id="PF14072">
    <property type="entry name" value="DndB"/>
    <property type="match status" value="1"/>
</dbReference>
<dbReference type="InterPro" id="IPR017642">
    <property type="entry name" value="DNA_S_mod_DndB"/>
</dbReference>
<dbReference type="CDD" id="cd16412">
    <property type="entry name" value="dndB"/>
    <property type="match status" value="1"/>
</dbReference>
<organism evidence="1 2">
    <name type="scientific">Methanosphaerula palustris (strain ATCC BAA-1556 / DSM 19958 / E1-9c)</name>
    <dbReference type="NCBI Taxonomy" id="521011"/>
    <lineage>
        <taxon>Archaea</taxon>
        <taxon>Methanobacteriati</taxon>
        <taxon>Methanobacteriota</taxon>
        <taxon>Stenosarchaea group</taxon>
        <taxon>Methanomicrobia</taxon>
        <taxon>Methanomicrobiales</taxon>
        <taxon>Methanoregulaceae</taxon>
        <taxon>Methanosphaerula</taxon>
    </lineage>
</organism>